<keyword evidence="1" id="KW-0805">Transcription regulation</keyword>
<protein>
    <recommendedName>
        <fullName evidence="6">Myb-like domain-containing protein</fullName>
    </recommendedName>
</protein>
<evidence type="ECO:0000313" key="5">
    <source>
        <dbReference type="Proteomes" id="UP000507245"/>
    </source>
</evidence>
<keyword evidence="2" id="KW-0804">Transcription</keyword>
<dbReference type="AlphaFoldDB" id="A0A6J5Y1I7"/>
<dbReference type="Gene3D" id="1.10.10.60">
    <property type="entry name" value="Homeodomain-like"/>
    <property type="match status" value="1"/>
</dbReference>
<evidence type="ECO:0000256" key="2">
    <source>
        <dbReference type="ARBA" id="ARBA00023163"/>
    </source>
</evidence>
<dbReference type="InterPro" id="IPR009057">
    <property type="entry name" value="Homeodomain-like_sf"/>
</dbReference>
<organism evidence="4 5">
    <name type="scientific">Prunus armeniaca</name>
    <name type="common">Apricot</name>
    <name type="synonym">Armeniaca vulgaris</name>
    <dbReference type="NCBI Taxonomy" id="36596"/>
    <lineage>
        <taxon>Eukaryota</taxon>
        <taxon>Viridiplantae</taxon>
        <taxon>Streptophyta</taxon>
        <taxon>Embryophyta</taxon>
        <taxon>Tracheophyta</taxon>
        <taxon>Spermatophyta</taxon>
        <taxon>Magnoliopsida</taxon>
        <taxon>eudicotyledons</taxon>
        <taxon>Gunneridae</taxon>
        <taxon>Pentapetalae</taxon>
        <taxon>rosids</taxon>
        <taxon>fabids</taxon>
        <taxon>Rosales</taxon>
        <taxon>Rosaceae</taxon>
        <taxon>Amygdaloideae</taxon>
        <taxon>Amygdaleae</taxon>
        <taxon>Prunus</taxon>
    </lineage>
</organism>
<evidence type="ECO:0008006" key="6">
    <source>
        <dbReference type="Google" id="ProtNLM"/>
    </source>
</evidence>
<proteinExistence type="predicted"/>
<dbReference type="PANTHER" id="PTHR43952:SF75">
    <property type="entry name" value="PROTEIN RADIALIS-LIKE 6"/>
    <property type="match status" value="1"/>
</dbReference>
<dbReference type="SUPFAM" id="SSF46689">
    <property type="entry name" value="Homeodomain-like"/>
    <property type="match status" value="1"/>
</dbReference>
<dbReference type="InterPro" id="IPR044636">
    <property type="entry name" value="RADIALIS-like"/>
</dbReference>
<dbReference type="EMBL" id="CAEKKB010000007">
    <property type="protein sequence ID" value="CAB4318373.1"/>
    <property type="molecule type" value="Genomic_DNA"/>
</dbReference>
<dbReference type="PANTHER" id="PTHR43952">
    <property type="entry name" value="MYB FAMILY TRANSCRIPTION FACTOR-RELATED"/>
    <property type="match status" value="1"/>
</dbReference>
<dbReference type="GO" id="GO:0003700">
    <property type="term" value="F:DNA-binding transcription factor activity"/>
    <property type="evidence" value="ECO:0007669"/>
    <property type="project" value="InterPro"/>
</dbReference>
<reference evidence="5" key="1">
    <citation type="journal article" date="2020" name="Genome Biol.">
        <title>Gamete binning: chromosome-level and haplotype-resolved genome assembly enabled by high-throughput single-cell sequencing of gamete genomes.</title>
        <authorList>
            <person name="Campoy J.A."/>
            <person name="Sun H."/>
            <person name="Goel M."/>
            <person name="Jiao W.-B."/>
            <person name="Folz-Donahue K."/>
            <person name="Wang N."/>
            <person name="Rubio M."/>
            <person name="Liu C."/>
            <person name="Kukat C."/>
            <person name="Ruiz D."/>
            <person name="Huettel B."/>
            <person name="Schneeberger K."/>
        </authorList>
    </citation>
    <scope>NUCLEOTIDE SEQUENCE [LARGE SCALE GENOMIC DNA]</scope>
    <source>
        <strain evidence="5">cv. Rojo Pasion</strain>
    </source>
</reference>
<sequence length="184" mass="21440">MDDSPPNHSSFVLHEFRQEDLSSFLGPLCYPSRFSNNLSRPLQPEKPSDDQWTFDENKRFENALTELNLDAPYLFQKLSTRVPGKTVAQVKKHFEALFEDILMIESGHIAVPEYNKISTESKVTTKPFRRRRTPWTKHEHKFTVVLEGVRAIWEGRLEEHFQVLRSNKDPNSSCKSCPEVLPLR</sequence>
<keyword evidence="5" id="KW-1185">Reference proteome</keyword>
<dbReference type="Proteomes" id="UP000507245">
    <property type="component" value="Unassembled WGS sequence"/>
</dbReference>
<evidence type="ECO:0000313" key="4">
    <source>
        <dbReference type="EMBL" id="CAB4318373.1"/>
    </source>
</evidence>
<evidence type="ECO:0000256" key="3">
    <source>
        <dbReference type="ARBA" id="ARBA00023242"/>
    </source>
</evidence>
<gene>
    <name evidence="4" type="ORF">ORAREDHAP_LOCUS45417</name>
</gene>
<accession>A0A6J5Y1I7</accession>
<evidence type="ECO:0000256" key="1">
    <source>
        <dbReference type="ARBA" id="ARBA00023015"/>
    </source>
</evidence>
<name>A0A6J5Y1I7_PRUAR</name>
<dbReference type="OrthoDB" id="1148795at2759"/>
<keyword evidence="3" id="KW-0539">Nucleus</keyword>